<evidence type="ECO:0000313" key="5">
    <source>
        <dbReference type="EMBL" id="MBH5333583.1"/>
    </source>
</evidence>
<evidence type="ECO:0000256" key="2">
    <source>
        <dbReference type="SAM" id="MobiDB-lite"/>
    </source>
</evidence>
<evidence type="ECO:0000256" key="3">
    <source>
        <dbReference type="SAM" id="SignalP"/>
    </source>
</evidence>
<dbReference type="EMBL" id="JACYXC010000001">
    <property type="protein sequence ID" value="MBH5333583.1"/>
    <property type="molecule type" value="Genomic_DNA"/>
</dbReference>
<feature type="region of interest" description="Disordered" evidence="2">
    <location>
        <begin position="37"/>
        <end position="69"/>
    </location>
</feature>
<proteinExistence type="predicted"/>
<organism evidence="5 6">
    <name type="scientific">Streptomyces pactum</name>
    <dbReference type="NCBI Taxonomy" id="68249"/>
    <lineage>
        <taxon>Bacteria</taxon>
        <taxon>Bacillati</taxon>
        <taxon>Actinomycetota</taxon>
        <taxon>Actinomycetes</taxon>
        <taxon>Kitasatosporales</taxon>
        <taxon>Streptomycetaceae</taxon>
        <taxon>Streptomyces</taxon>
    </lineage>
</organism>
<comment type="caution">
    <text evidence="5">The sequence shown here is derived from an EMBL/GenBank/DDBJ whole genome shotgun (WGS) entry which is preliminary data.</text>
</comment>
<gene>
    <name evidence="5" type="ORF">IHE55_01685</name>
</gene>
<evidence type="ECO:0000256" key="1">
    <source>
        <dbReference type="ARBA" id="ARBA00022801"/>
    </source>
</evidence>
<keyword evidence="6" id="KW-1185">Reference proteome</keyword>
<dbReference type="SUPFAM" id="SSF49785">
    <property type="entry name" value="Galactose-binding domain-like"/>
    <property type="match status" value="1"/>
</dbReference>
<reference evidence="5 6" key="1">
    <citation type="submission" date="2020-09" db="EMBL/GenBank/DDBJ databases">
        <title>Biosynthesis of the nuclear factor of activated T cells inhibitor NFAT-133 and its congeners in Streptomyces pactum.</title>
        <authorList>
            <person name="Zhou W."/>
            <person name="Posri P."/>
            <person name="Abugrain M.E."/>
            <person name="Weisberg A.J."/>
            <person name="Chang J.H."/>
            <person name="Mahmud T."/>
        </authorList>
    </citation>
    <scope>NUCLEOTIDE SEQUENCE [LARGE SCALE GENOMIC DNA]</scope>
    <source>
        <strain evidence="5 6">ATCC 27456</strain>
    </source>
</reference>
<dbReference type="InterPro" id="IPR008979">
    <property type="entry name" value="Galactose-bd-like_sf"/>
</dbReference>
<feature type="chain" id="PRO_5046974876" evidence="3">
    <location>
        <begin position="29"/>
        <end position="200"/>
    </location>
</feature>
<feature type="domain" description="CBM-cenC" evidence="4">
    <location>
        <begin position="53"/>
        <end position="179"/>
    </location>
</feature>
<feature type="signal peptide" evidence="3">
    <location>
        <begin position="1"/>
        <end position="28"/>
    </location>
</feature>
<accession>A0ABS0NEG1</accession>
<dbReference type="Pfam" id="PF02018">
    <property type="entry name" value="CBM_4_9"/>
    <property type="match status" value="1"/>
</dbReference>
<dbReference type="Proteomes" id="UP000807371">
    <property type="component" value="Unassembled WGS sequence"/>
</dbReference>
<keyword evidence="1" id="KW-0378">Hydrolase</keyword>
<evidence type="ECO:0000313" key="6">
    <source>
        <dbReference type="Proteomes" id="UP000807371"/>
    </source>
</evidence>
<sequence length="200" mass="20833">MRVLRTLVPALAAAALALPLAASGAAHADGSFVTSGTARADGSAGAGTAGTEMFGNTTFDNGRPDPWGGNDIDVRVENGELVARVPTGRADGEPGGVPSWDRSIRHDGLAFTAGQQYTLSFDARTSRDVAAIASVYTFQGQYIPEWDNAIVLTPETRRVELTITLHRSVSDVSVGLQLGTSGPAYDIALDNFSLTPVTEG</sequence>
<evidence type="ECO:0000259" key="4">
    <source>
        <dbReference type="Pfam" id="PF02018"/>
    </source>
</evidence>
<dbReference type="InterPro" id="IPR003305">
    <property type="entry name" value="CenC_carb-bd"/>
</dbReference>
<name>A0ABS0NEG1_9ACTN</name>
<dbReference type="Gene3D" id="2.60.120.260">
    <property type="entry name" value="Galactose-binding domain-like"/>
    <property type="match status" value="1"/>
</dbReference>
<protein>
    <submittedName>
        <fullName evidence="5">Carbohydrate binding domain-containing protein</fullName>
    </submittedName>
</protein>
<dbReference type="RefSeq" id="WP_197987383.1">
    <property type="nucleotide sequence ID" value="NZ_JACYXC010000001.1"/>
</dbReference>
<keyword evidence="3" id="KW-0732">Signal</keyword>